<feature type="transmembrane region" description="Helical" evidence="4">
    <location>
        <begin position="73"/>
        <end position="92"/>
    </location>
</feature>
<keyword evidence="4" id="KW-1133">Transmembrane helix</keyword>
<protein>
    <submittedName>
        <fullName evidence="6">Adenylate cyclase</fullName>
    </submittedName>
</protein>
<name>A0A1M5UNU1_9BRAD</name>
<dbReference type="OrthoDB" id="9789782at2"/>
<feature type="transmembrane region" description="Helical" evidence="4">
    <location>
        <begin position="104"/>
        <end position="126"/>
    </location>
</feature>
<evidence type="ECO:0000313" key="6">
    <source>
        <dbReference type="EMBL" id="SHH64546.1"/>
    </source>
</evidence>
<organism evidence="6 7">
    <name type="scientific">Bradyrhizobium erythrophlei</name>
    <dbReference type="NCBI Taxonomy" id="1437360"/>
    <lineage>
        <taxon>Bacteria</taxon>
        <taxon>Pseudomonadati</taxon>
        <taxon>Pseudomonadota</taxon>
        <taxon>Alphaproteobacteria</taxon>
        <taxon>Hyphomicrobiales</taxon>
        <taxon>Nitrobacteraceae</taxon>
        <taxon>Bradyrhizobium</taxon>
    </lineage>
</organism>
<accession>A0A1M5UNU1</accession>
<feature type="transmembrane region" description="Helical" evidence="4">
    <location>
        <begin position="156"/>
        <end position="177"/>
    </location>
</feature>
<dbReference type="InterPro" id="IPR029787">
    <property type="entry name" value="Nucleotide_cyclase"/>
</dbReference>
<feature type="domain" description="Guanylate cyclase" evidence="5">
    <location>
        <begin position="261"/>
        <end position="389"/>
    </location>
</feature>
<dbReference type="SUPFAM" id="SSF55073">
    <property type="entry name" value="Nucleotide cyclase"/>
    <property type="match status" value="1"/>
</dbReference>
<reference evidence="6 7" key="1">
    <citation type="submission" date="2016-11" db="EMBL/GenBank/DDBJ databases">
        <authorList>
            <person name="Jaros S."/>
            <person name="Januszkiewicz K."/>
            <person name="Wedrychowicz H."/>
        </authorList>
    </citation>
    <scope>NUCLEOTIDE SEQUENCE [LARGE SCALE GENOMIC DNA]</scope>
    <source>
        <strain evidence="6 7">GAS138</strain>
    </source>
</reference>
<keyword evidence="4" id="KW-0812">Transmembrane</keyword>
<evidence type="ECO:0000256" key="3">
    <source>
        <dbReference type="ARBA" id="ARBA00023136"/>
    </source>
</evidence>
<sequence>MPALWHSHEEKQRSAASAEFDHALTREVLRTELVRVRALIATAACLLVIFWTVDLMAPEALNHIWRGQFRPSYLNVILAPFILFELWVHAMLRRHLKLDRDVPVIRRYLGALIETSLPTIALAVHIQNMGEVQALGFVMPFAYFIFIILSTLRLDFWLSTFTGFVAAAELLAMAMFYHPLATTGPKPDITYHGARSLIILISGILAGAVGVQLRRQFAASIRAATARDRVTNLFGQHVSPQVVERLLAEGAEAASDIRRVAVMFVDFRSFTAGARSRSPQEVVERLDGAFAVLVEILDRHGGIVNKFLGDGFLALFGVPFETAEAAQHAVAAAREMLVAMDGINMADSWKLRIGIGIHFGEVVAGNIGSPRRKEYTVIGDTVNFAARLESLNKEFNSQLLISAAVRDALDQDGCDAVSLGEVAIKGYDRPMAVWQLG</sequence>
<dbReference type="Gene3D" id="3.30.70.1230">
    <property type="entry name" value="Nucleotide cyclase"/>
    <property type="match status" value="1"/>
</dbReference>
<proteinExistence type="predicted"/>
<dbReference type="EMBL" id="LT670817">
    <property type="protein sequence ID" value="SHH64546.1"/>
    <property type="molecule type" value="Genomic_DNA"/>
</dbReference>
<feature type="transmembrane region" description="Helical" evidence="4">
    <location>
        <begin position="36"/>
        <end position="53"/>
    </location>
</feature>
<feature type="transmembrane region" description="Helical" evidence="4">
    <location>
        <begin position="132"/>
        <end position="149"/>
    </location>
</feature>
<keyword evidence="2" id="KW-1003">Cell membrane</keyword>
<evidence type="ECO:0000313" key="7">
    <source>
        <dbReference type="Proteomes" id="UP000189796"/>
    </source>
</evidence>
<gene>
    <name evidence="6" type="ORF">SAMN05443248_5519</name>
</gene>
<dbReference type="RefSeq" id="WP_079604121.1">
    <property type="nucleotide sequence ID" value="NZ_LT670817.1"/>
</dbReference>
<dbReference type="FunFam" id="3.30.70.1230:FF:000056">
    <property type="entry name" value="Putative adenylate cyclase"/>
    <property type="match status" value="1"/>
</dbReference>
<dbReference type="GO" id="GO:0005886">
    <property type="term" value="C:plasma membrane"/>
    <property type="evidence" value="ECO:0007669"/>
    <property type="project" value="UniProtKB-SubCell"/>
</dbReference>
<dbReference type="CDD" id="cd07302">
    <property type="entry name" value="CHD"/>
    <property type="match status" value="1"/>
</dbReference>
<dbReference type="AlphaFoldDB" id="A0A1M5UNU1"/>
<dbReference type="Pfam" id="PF00211">
    <property type="entry name" value="Guanylate_cyc"/>
    <property type="match status" value="1"/>
</dbReference>
<evidence type="ECO:0000256" key="4">
    <source>
        <dbReference type="SAM" id="Phobius"/>
    </source>
</evidence>
<dbReference type="PANTHER" id="PTHR43081:SF17">
    <property type="entry name" value="BLL5647 PROTEIN"/>
    <property type="match status" value="1"/>
</dbReference>
<keyword evidence="3 4" id="KW-0472">Membrane</keyword>
<dbReference type="GO" id="GO:0004016">
    <property type="term" value="F:adenylate cyclase activity"/>
    <property type="evidence" value="ECO:0007669"/>
    <property type="project" value="UniProtKB-ARBA"/>
</dbReference>
<dbReference type="Proteomes" id="UP000189796">
    <property type="component" value="Chromosome I"/>
</dbReference>
<evidence type="ECO:0000256" key="1">
    <source>
        <dbReference type="ARBA" id="ARBA00004651"/>
    </source>
</evidence>
<dbReference type="PANTHER" id="PTHR43081">
    <property type="entry name" value="ADENYLATE CYCLASE, TERMINAL-DIFFERENTIATION SPECIFIC-RELATED"/>
    <property type="match status" value="1"/>
</dbReference>
<evidence type="ECO:0000259" key="5">
    <source>
        <dbReference type="PROSITE" id="PS50125"/>
    </source>
</evidence>
<dbReference type="PROSITE" id="PS50125">
    <property type="entry name" value="GUANYLATE_CYCLASE_2"/>
    <property type="match status" value="1"/>
</dbReference>
<dbReference type="SMART" id="SM00044">
    <property type="entry name" value="CYCc"/>
    <property type="match status" value="1"/>
</dbReference>
<dbReference type="GO" id="GO:0035556">
    <property type="term" value="P:intracellular signal transduction"/>
    <property type="evidence" value="ECO:0007669"/>
    <property type="project" value="InterPro"/>
</dbReference>
<comment type="subcellular location">
    <subcellularLocation>
        <location evidence="1">Cell membrane</location>
        <topology evidence="1">Multi-pass membrane protein</topology>
    </subcellularLocation>
</comment>
<dbReference type="GO" id="GO:0006171">
    <property type="term" value="P:cAMP biosynthetic process"/>
    <property type="evidence" value="ECO:0007669"/>
    <property type="project" value="TreeGrafter"/>
</dbReference>
<dbReference type="InterPro" id="IPR001054">
    <property type="entry name" value="A/G_cyclase"/>
</dbReference>
<evidence type="ECO:0000256" key="2">
    <source>
        <dbReference type="ARBA" id="ARBA00022475"/>
    </source>
</evidence>
<dbReference type="InterPro" id="IPR050697">
    <property type="entry name" value="Adenylyl/Guanylyl_Cyclase_3/4"/>
</dbReference>
<feature type="transmembrane region" description="Helical" evidence="4">
    <location>
        <begin position="189"/>
        <end position="213"/>
    </location>
</feature>